<dbReference type="Proteomes" id="UP000030746">
    <property type="component" value="Unassembled WGS sequence"/>
</dbReference>
<gene>
    <name evidence="2" type="ORF">LOTGIDRAFT_233831</name>
</gene>
<dbReference type="Pfam" id="PF26093">
    <property type="entry name" value="HTH_TGH"/>
    <property type="match status" value="1"/>
</dbReference>
<feature type="compositionally biased region" description="Basic and acidic residues" evidence="1">
    <location>
        <begin position="573"/>
        <end position="589"/>
    </location>
</feature>
<feature type="compositionally biased region" description="Polar residues" evidence="1">
    <location>
        <begin position="533"/>
        <end position="544"/>
    </location>
</feature>
<feature type="compositionally biased region" description="Polar residues" evidence="1">
    <location>
        <begin position="191"/>
        <end position="201"/>
    </location>
</feature>
<proteinExistence type="predicted"/>
<dbReference type="AlphaFoldDB" id="V4A5S7"/>
<dbReference type="GO" id="GO:0005634">
    <property type="term" value="C:nucleus"/>
    <property type="evidence" value="ECO:0007669"/>
    <property type="project" value="TreeGrafter"/>
</dbReference>
<evidence type="ECO:0000256" key="1">
    <source>
        <dbReference type="SAM" id="MobiDB-lite"/>
    </source>
</evidence>
<sequence>MTMDFEDDNQYSGWTAPKGPKSGQGKVHVGYVGKLLEGFTLSTKTLKPNKVFPPPTLPRHFKPVHRFKGPVVEESIANAGRDAGKKEDKQKSLTATDRALQLGESPIIGSVFDLLSKEDKEKMDDAKSGKLKIELTPMDISINPMLLIPNVEDIPLPPSPDKAPPSKSSSSTTTPPTKTSSRWDMKERKTSSNPSSVTSPEINVIKSPENVFKTPFEMKASSNKPMFMGNLSFKPFVKFPEKQARYEKYLSLVQQGRKDPYLEVVGGSMTEWEREREREEFVKAGKFYKPLSGMMASRFTSAKYGDDTETVDVPIDDGADKSDKAKAVEMKMFGQLTRETFEWHPDKVLCKRFNVPDPYPGSSISGLPSVKRDKYSVYNFLSFPVSDFTPGQTSTTTPDPLESQPLAIEDKPADTMKKAATSKVAFHMKKKPSIFNVLFEDEKPKTSHYKGSNKQEVSSDKVDLEKASEKEQNSVKSQDVDHHSTAEMEISGNKNVVTEKKEEKPFDLFRAVFKNSDSEISSSSSSEEDEQGETVSTKTSSETLPKNIKAPSYRLPGDGTIIQSVEERLSPFVAVDDKTDSNMEVDNHISKSLPSDNVKDNKSLCDSGIKNSEPRSNDNKETQKLEFSKPSSKDSEERNKFKFSKPSTSKSSSRSKHHSRSDSRNRSRSSSRHKSRSSSRHKSRSSSRSTDSEEEVEYYGPVPPQPSPLGSKEDMKKALKEHKDSFKPKHKKKSKRKEKYEKSEKNKKQSKDKYTDKHKHRSKDKKSKHKKHKDKKSKKKKKKNDREKNDREKNDREKNDREKSDDSNESSEDTDVHLDDKKLDEQILSRLRDLPQQKKK</sequence>
<evidence type="ECO:0008006" key="4">
    <source>
        <dbReference type="Google" id="ProtNLM"/>
    </source>
</evidence>
<feature type="compositionally biased region" description="Basic and acidic residues" evidence="1">
    <location>
        <begin position="738"/>
        <end position="755"/>
    </location>
</feature>
<feature type="compositionally biased region" description="Basic residues" evidence="1">
    <location>
        <begin position="666"/>
        <end position="685"/>
    </location>
</feature>
<protein>
    <recommendedName>
        <fullName evidence="4">G patch domain-containing protein</fullName>
    </recommendedName>
</protein>
<dbReference type="HOGENOM" id="CLU_338675_0_0_1"/>
<dbReference type="EMBL" id="KB202444">
    <property type="protein sequence ID" value="ESO90330.1"/>
    <property type="molecule type" value="Genomic_DNA"/>
</dbReference>
<feature type="compositionally biased region" description="Basic and acidic residues" evidence="1">
    <location>
        <begin position="814"/>
        <end position="840"/>
    </location>
</feature>
<feature type="compositionally biased region" description="Basic and acidic residues" evidence="1">
    <location>
        <begin position="612"/>
        <end position="640"/>
    </location>
</feature>
<dbReference type="STRING" id="225164.V4A5S7"/>
<feature type="compositionally biased region" description="Low complexity" evidence="1">
    <location>
        <begin position="165"/>
        <end position="180"/>
    </location>
</feature>
<dbReference type="KEGG" id="lgi:LOTGIDRAFT_233831"/>
<dbReference type="CTD" id="20249368"/>
<feature type="compositionally biased region" description="Basic and acidic residues" evidence="1">
    <location>
        <begin position="711"/>
        <end position="727"/>
    </location>
</feature>
<evidence type="ECO:0000313" key="2">
    <source>
        <dbReference type="EMBL" id="ESO90330.1"/>
    </source>
</evidence>
<organism evidence="2 3">
    <name type="scientific">Lottia gigantea</name>
    <name type="common">Giant owl limpet</name>
    <dbReference type="NCBI Taxonomy" id="225164"/>
    <lineage>
        <taxon>Eukaryota</taxon>
        <taxon>Metazoa</taxon>
        <taxon>Spiralia</taxon>
        <taxon>Lophotrochozoa</taxon>
        <taxon>Mollusca</taxon>
        <taxon>Gastropoda</taxon>
        <taxon>Patellogastropoda</taxon>
        <taxon>Lottioidea</taxon>
        <taxon>Lottiidae</taxon>
        <taxon>Lottia</taxon>
    </lineage>
</organism>
<feature type="region of interest" description="Disordered" evidence="1">
    <location>
        <begin position="517"/>
        <end position="559"/>
    </location>
</feature>
<feature type="compositionally biased region" description="Basic residues" evidence="1">
    <location>
        <begin position="728"/>
        <end position="737"/>
    </location>
</feature>
<feature type="compositionally biased region" description="Basic residues" evidence="1">
    <location>
        <begin position="756"/>
        <end position="783"/>
    </location>
</feature>
<dbReference type="RefSeq" id="XP_009059002.1">
    <property type="nucleotide sequence ID" value="XM_009060754.1"/>
</dbReference>
<dbReference type="GO" id="GO:0003723">
    <property type="term" value="F:RNA binding"/>
    <property type="evidence" value="ECO:0007669"/>
    <property type="project" value="TreeGrafter"/>
</dbReference>
<name>V4A5S7_LOTGI</name>
<accession>V4A5S7</accession>
<feature type="compositionally biased region" description="Basic and acidic residues" evidence="1">
    <location>
        <begin position="784"/>
        <end position="806"/>
    </location>
</feature>
<feature type="compositionally biased region" description="Basic and acidic residues" evidence="1">
    <location>
        <begin position="457"/>
        <end position="486"/>
    </location>
</feature>
<feature type="region of interest" description="Disordered" evidence="1">
    <location>
        <begin position="445"/>
        <end position="501"/>
    </location>
</feature>
<feature type="compositionally biased region" description="Basic and acidic residues" evidence="1">
    <location>
        <begin position="181"/>
        <end position="190"/>
    </location>
</feature>
<dbReference type="PANTHER" id="PTHR13384:SF19">
    <property type="entry name" value="G PATCH DOMAIN-CONTAINING PROTEIN 1"/>
    <property type="match status" value="1"/>
</dbReference>
<dbReference type="PANTHER" id="PTHR13384">
    <property type="entry name" value="G PATCH DOMAIN-CONTAINING PROTEIN 1"/>
    <property type="match status" value="1"/>
</dbReference>
<feature type="region of interest" description="Disordered" evidence="1">
    <location>
        <begin position="151"/>
        <end position="202"/>
    </location>
</feature>
<dbReference type="OrthoDB" id="20507at2759"/>
<keyword evidence="3" id="KW-1185">Reference proteome</keyword>
<dbReference type="OMA" id="DQQKPDT"/>
<feature type="region of interest" description="Disordered" evidence="1">
    <location>
        <begin position="573"/>
        <end position="840"/>
    </location>
</feature>
<evidence type="ECO:0000313" key="3">
    <source>
        <dbReference type="Proteomes" id="UP000030746"/>
    </source>
</evidence>
<reference evidence="2 3" key="1">
    <citation type="journal article" date="2013" name="Nature">
        <title>Insights into bilaterian evolution from three spiralian genomes.</title>
        <authorList>
            <person name="Simakov O."/>
            <person name="Marletaz F."/>
            <person name="Cho S.J."/>
            <person name="Edsinger-Gonzales E."/>
            <person name="Havlak P."/>
            <person name="Hellsten U."/>
            <person name="Kuo D.H."/>
            <person name="Larsson T."/>
            <person name="Lv J."/>
            <person name="Arendt D."/>
            <person name="Savage R."/>
            <person name="Osoegawa K."/>
            <person name="de Jong P."/>
            <person name="Grimwood J."/>
            <person name="Chapman J.A."/>
            <person name="Shapiro H."/>
            <person name="Aerts A."/>
            <person name="Otillar R.P."/>
            <person name="Terry A.Y."/>
            <person name="Boore J.L."/>
            <person name="Grigoriev I.V."/>
            <person name="Lindberg D.R."/>
            <person name="Seaver E.C."/>
            <person name="Weisblat D.A."/>
            <person name="Putnam N.H."/>
            <person name="Rokhsar D.S."/>
        </authorList>
    </citation>
    <scope>NUCLEOTIDE SEQUENCE [LARGE SCALE GENOMIC DNA]</scope>
</reference>
<feature type="region of interest" description="Disordered" evidence="1">
    <location>
        <begin position="1"/>
        <end position="25"/>
    </location>
</feature>
<dbReference type="GeneID" id="20249368"/>